<dbReference type="OrthoDB" id="3998183at2"/>
<dbReference type="RefSeq" id="WP_039206408.1">
    <property type="nucleotide sequence ID" value="NZ_JTJZ01000010.1"/>
</dbReference>
<dbReference type="InterPro" id="IPR002502">
    <property type="entry name" value="Amidase_domain"/>
</dbReference>
<reference evidence="2 3" key="1">
    <citation type="submission" date="2014-11" db="EMBL/GenBank/DDBJ databases">
        <title>Draft Genome Sequence of Brevibacterium linens AE038-8.</title>
        <authorList>
            <person name="Maizel D."/>
            <person name="Utturkar S.M."/>
            <person name="Brown S.D."/>
            <person name="Ferrero M."/>
            <person name="Rosen B.P."/>
        </authorList>
    </citation>
    <scope>NUCLEOTIDE SEQUENCE [LARGE SCALE GENOMIC DNA]</scope>
    <source>
        <strain evidence="2 3">AE038-8</strain>
    </source>
</reference>
<dbReference type="Gene3D" id="3.40.80.10">
    <property type="entry name" value="Peptidoglycan recognition protein-like"/>
    <property type="match status" value="1"/>
</dbReference>
<dbReference type="EMBL" id="JTJZ01000010">
    <property type="protein sequence ID" value="KHS54189.1"/>
    <property type="molecule type" value="Genomic_DNA"/>
</dbReference>
<dbReference type="Proteomes" id="UP000031488">
    <property type="component" value="Unassembled WGS sequence"/>
</dbReference>
<evidence type="ECO:0000313" key="2">
    <source>
        <dbReference type="EMBL" id="KHS54189.1"/>
    </source>
</evidence>
<dbReference type="Pfam" id="PF01510">
    <property type="entry name" value="Amidase_2"/>
    <property type="match status" value="1"/>
</dbReference>
<name>A0A0B9AXV2_BRELN</name>
<feature type="domain" description="N-acetylmuramoyl-L-alanine amidase" evidence="1">
    <location>
        <begin position="25"/>
        <end position="142"/>
    </location>
</feature>
<dbReference type="SUPFAM" id="SSF55846">
    <property type="entry name" value="N-acetylmuramoyl-L-alanine amidase-like"/>
    <property type="match status" value="1"/>
</dbReference>
<evidence type="ECO:0000313" key="3">
    <source>
        <dbReference type="Proteomes" id="UP000031488"/>
    </source>
</evidence>
<dbReference type="AlphaFoldDB" id="A0A0B9AXV2"/>
<dbReference type="GO" id="GO:0009253">
    <property type="term" value="P:peptidoglycan catabolic process"/>
    <property type="evidence" value="ECO:0007669"/>
    <property type="project" value="InterPro"/>
</dbReference>
<dbReference type="InterPro" id="IPR036505">
    <property type="entry name" value="Amidase/PGRP_sf"/>
</dbReference>
<organism evidence="2 3">
    <name type="scientific">Brevibacterium linens</name>
    <dbReference type="NCBI Taxonomy" id="1703"/>
    <lineage>
        <taxon>Bacteria</taxon>
        <taxon>Bacillati</taxon>
        <taxon>Actinomycetota</taxon>
        <taxon>Actinomycetes</taxon>
        <taxon>Micrococcales</taxon>
        <taxon>Brevibacteriaceae</taxon>
        <taxon>Brevibacterium</taxon>
    </lineage>
</organism>
<protein>
    <submittedName>
        <fullName evidence="2">N-acetylmuramoyl-L-alanine amidase family 2</fullName>
    </submittedName>
</protein>
<proteinExistence type="predicted"/>
<dbReference type="PATRIC" id="fig|1703.6.peg.135"/>
<accession>A0A0B9AXV2</accession>
<keyword evidence="3" id="KW-1185">Reference proteome</keyword>
<sequence length="342" mass="37234">MAMMPGAVNKLLANQARQGLMKSYQGVCLHTMVGSLAGTDSMFQKDGTVGTESHFGVGEHGEIYQWVDTAYTADANYLGSAHVISIETADYGGSFGRWNTAGDNVPYWNAKQIASIVKVIVWACQTHDIPIQQMKTVRDRGIGYHAMGVPGNELPNSLRGTKYQWSKYAGKVCPGKKRISQIPELVRLAQGGTVPASEPEPKKEGILGMSKYSNTVLNAVQKLTRNKFTTLKTSKGAHSIITHTGDPFLSEVQVTLAGLKPGETAQLRFINASYKKGTKTKNYEHYRKAEFLGTTGNTYISHVQLGQQPKGTGGRANHLRVQLWTNSKTAKVTSIATKTLKG</sequence>
<comment type="caution">
    <text evidence="2">The sequence shown here is derived from an EMBL/GenBank/DDBJ whole genome shotgun (WGS) entry which is preliminary data.</text>
</comment>
<evidence type="ECO:0000259" key="1">
    <source>
        <dbReference type="Pfam" id="PF01510"/>
    </source>
</evidence>
<gene>
    <name evidence="2" type="ORF">AE0388_0013</name>
</gene>
<dbReference type="GO" id="GO:0008745">
    <property type="term" value="F:N-acetylmuramoyl-L-alanine amidase activity"/>
    <property type="evidence" value="ECO:0007669"/>
    <property type="project" value="InterPro"/>
</dbReference>